<proteinExistence type="predicted"/>
<dbReference type="RefSeq" id="WP_245202606.1">
    <property type="nucleotide sequence ID" value="NZ_JAGGKQ010000004.1"/>
</dbReference>
<evidence type="ECO:0000259" key="2">
    <source>
        <dbReference type="Pfam" id="PF26296"/>
    </source>
</evidence>
<feature type="compositionally biased region" description="Basic and acidic residues" evidence="1">
    <location>
        <begin position="231"/>
        <end position="243"/>
    </location>
</feature>
<evidence type="ECO:0000313" key="3">
    <source>
        <dbReference type="EMBL" id="MBP1921808.1"/>
    </source>
</evidence>
<dbReference type="Proteomes" id="UP000823588">
    <property type="component" value="Unassembled WGS sequence"/>
</dbReference>
<feature type="compositionally biased region" description="Acidic residues" evidence="1">
    <location>
        <begin position="94"/>
        <end position="104"/>
    </location>
</feature>
<dbReference type="Pfam" id="PF26296">
    <property type="entry name" value="DUF8080"/>
    <property type="match status" value="1"/>
</dbReference>
<dbReference type="Pfam" id="PF25256">
    <property type="entry name" value="DUF7857"/>
    <property type="match status" value="1"/>
</dbReference>
<feature type="domain" description="DUF8080" evidence="2">
    <location>
        <begin position="242"/>
        <end position="315"/>
    </location>
</feature>
<name>A0A8T4GBK9_9EURY</name>
<dbReference type="AlphaFoldDB" id="A0A8T4GBK9"/>
<accession>A0A8T4GBK9</accession>
<feature type="region of interest" description="Disordered" evidence="1">
    <location>
        <begin position="91"/>
        <end position="243"/>
    </location>
</feature>
<organism evidence="3 4">
    <name type="scientific">Halorubrum alkaliphilum</name>
    <dbReference type="NCBI Taxonomy" id="261290"/>
    <lineage>
        <taxon>Archaea</taxon>
        <taxon>Methanobacteriati</taxon>
        <taxon>Methanobacteriota</taxon>
        <taxon>Stenosarchaea group</taxon>
        <taxon>Halobacteria</taxon>
        <taxon>Halobacteriales</taxon>
        <taxon>Haloferacaceae</taxon>
        <taxon>Halorubrum</taxon>
    </lineage>
</organism>
<dbReference type="InterPro" id="IPR057179">
    <property type="entry name" value="DUF7857"/>
</dbReference>
<dbReference type="EMBL" id="JAGGKQ010000004">
    <property type="protein sequence ID" value="MBP1921808.1"/>
    <property type="molecule type" value="Genomic_DNA"/>
</dbReference>
<dbReference type="InterPro" id="IPR058393">
    <property type="entry name" value="DUF8080"/>
</dbReference>
<feature type="compositionally biased region" description="Low complexity" evidence="1">
    <location>
        <begin position="123"/>
        <end position="137"/>
    </location>
</feature>
<keyword evidence="4" id="KW-1185">Reference proteome</keyword>
<sequence length="325" mass="34079">MSVDLSWTVDEVDGVRFVACRVHNEADVVRRVRIDSLLSGPVLPPRRSGVPEAGWDRDGVTLRLDADERRGVGFASPAPATDPPVEIAEFESLAGEDAEPESDTTAEAIRTLGEHRPPGEAVATDASASLESADSLDFGTDVPSEHGRAAFDGGATTNPTRSSMPDRPADPVSGGAGSDGPGPEDAGSEDAGSTHLDPGALDPNALDPNALDPTSACSTSPDPADSPVRSSRPEHDRTAIGPDRIDDWFDAVERRIERAERLTDGDLDSATEAVAALGGTNAVADLDRRVSDDAVRLRRVSDRAAALARRAEETDAPVEALERLA</sequence>
<reference evidence="3" key="1">
    <citation type="submission" date="2021-03" db="EMBL/GenBank/DDBJ databases">
        <title>Genomic Encyclopedia of Type Strains, Phase IV (KMG-IV): sequencing the most valuable type-strain genomes for metagenomic binning, comparative biology and taxonomic classification.</title>
        <authorList>
            <person name="Goeker M."/>
        </authorList>
    </citation>
    <scope>NUCLEOTIDE SEQUENCE</scope>
    <source>
        <strain evidence="3">DSM 23564</strain>
    </source>
</reference>
<protein>
    <recommendedName>
        <fullName evidence="2">DUF8080 domain-containing protein</fullName>
    </recommendedName>
</protein>
<evidence type="ECO:0000256" key="1">
    <source>
        <dbReference type="SAM" id="MobiDB-lite"/>
    </source>
</evidence>
<comment type="caution">
    <text evidence="3">The sequence shown here is derived from an EMBL/GenBank/DDBJ whole genome shotgun (WGS) entry which is preliminary data.</text>
</comment>
<evidence type="ECO:0000313" key="4">
    <source>
        <dbReference type="Proteomes" id="UP000823588"/>
    </source>
</evidence>
<gene>
    <name evidence="3" type="ORF">J2751_000805</name>
</gene>